<feature type="region of interest" description="Disordered" evidence="3">
    <location>
        <begin position="77"/>
        <end position="109"/>
    </location>
</feature>
<dbReference type="Gene3D" id="2.30.30.40">
    <property type="entry name" value="SH3 Domains"/>
    <property type="match status" value="1"/>
</dbReference>
<dbReference type="EMBL" id="JAHRIO010090439">
    <property type="protein sequence ID" value="MEQ2187848.1"/>
    <property type="molecule type" value="Genomic_DNA"/>
</dbReference>
<dbReference type="InterPro" id="IPR035776">
    <property type="entry name" value="CD2AP_SH_2"/>
</dbReference>
<dbReference type="SUPFAM" id="SSF50044">
    <property type="entry name" value="SH3-domain"/>
    <property type="match status" value="1"/>
</dbReference>
<protein>
    <recommendedName>
        <fullName evidence="4">SH3 domain-containing protein</fullName>
    </recommendedName>
</protein>
<dbReference type="PRINTS" id="PR00499">
    <property type="entry name" value="P67PHOX"/>
</dbReference>
<gene>
    <name evidence="5" type="ORF">GOODEAATRI_008829</name>
</gene>
<evidence type="ECO:0000256" key="1">
    <source>
        <dbReference type="ARBA" id="ARBA00022443"/>
    </source>
</evidence>
<keyword evidence="6" id="KW-1185">Reference proteome</keyword>
<dbReference type="InterPro" id="IPR050384">
    <property type="entry name" value="Endophilin_SH3RF"/>
</dbReference>
<accession>A0ABV0PWG0</accession>
<feature type="domain" description="SH3" evidence="4">
    <location>
        <begin position="9"/>
        <end position="68"/>
    </location>
</feature>
<dbReference type="InterPro" id="IPR001452">
    <property type="entry name" value="SH3_domain"/>
</dbReference>
<evidence type="ECO:0000256" key="2">
    <source>
        <dbReference type="PROSITE-ProRule" id="PRU00192"/>
    </source>
</evidence>
<feature type="compositionally biased region" description="Basic and acidic residues" evidence="3">
    <location>
        <begin position="136"/>
        <end position="149"/>
    </location>
</feature>
<sequence>MPPAASKKPKKRQCKVEFEYQPVNEDELELKVGDVVDIIEEVEDGWWSGSLNGKSGLFPSNFVKELETAGEEAEINDTAADKTDGSGTEALVTPTSPQPDSGNGATQQPRRIIGVGFGDIFKDGSVKLRTRNSPIAEDKKGKDQEKDKAGPAQIVVEQRSTDVQIVELHGENLEILTSQVKWNAPYMMRCRRSVAQKGGEMLSFFCLNTTDSISVVHSCSTIKRICEIATKARDGGGKRNMLITCFL</sequence>
<keyword evidence="1 2" id="KW-0728">SH3 domain</keyword>
<dbReference type="PRINTS" id="PR00452">
    <property type="entry name" value="SH3DOMAIN"/>
</dbReference>
<comment type="caution">
    <text evidence="5">The sequence shown here is derived from an EMBL/GenBank/DDBJ whole genome shotgun (WGS) entry which is preliminary data.</text>
</comment>
<dbReference type="PANTHER" id="PTHR14167">
    <property type="entry name" value="SH3 DOMAIN-CONTAINING"/>
    <property type="match status" value="1"/>
</dbReference>
<reference evidence="5 6" key="1">
    <citation type="submission" date="2021-06" db="EMBL/GenBank/DDBJ databases">
        <authorList>
            <person name="Palmer J.M."/>
        </authorList>
    </citation>
    <scope>NUCLEOTIDE SEQUENCE [LARGE SCALE GENOMIC DNA]</scope>
    <source>
        <strain evidence="5 6">GA_2019</strain>
        <tissue evidence="5">Muscle</tissue>
    </source>
</reference>
<feature type="region of interest" description="Disordered" evidence="3">
    <location>
        <begin position="131"/>
        <end position="151"/>
    </location>
</feature>
<dbReference type="PROSITE" id="PS50002">
    <property type="entry name" value="SH3"/>
    <property type="match status" value="1"/>
</dbReference>
<dbReference type="PANTHER" id="PTHR14167:SF23">
    <property type="entry name" value="CD2-ASSOCIATED PROTEIN"/>
    <property type="match status" value="1"/>
</dbReference>
<dbReference type="Proteomes" id="UP001476798">
    <property type="component" value="Unassembled WGS sequence"/>
</dbReference>
<evidence type="ECO:0000313" key="5">
    <source>
        <dbReference type="EMBL" id="MEQ2187848.1"/>
    </source>
</evidence>
<proteinExistence type="predicted"/>
<dbReference type="Pfam" id="PF14604">
    <property type="entry name" value="SH3_9"/>
    <property type="match status" value="1"/>
</dbReference>
<organism evidence="5 6">
    <name type="scientific">Goodea atripinnis</name>
    <dbReference type="NCBI Taxonomy" id="208336"/>
    <lineage>
        <taxon>Eukaryota</taxon>
        <taxon>Metazoa</taxon>
        <taxon>Chordata</taxon>
        <taxon>Craniata</taxon>
        <taxon>Vertebrata</taxon>
        <taxon>Euteleostomi</taxon>
        <taxon>Actinopterygii</taxon>
        <taxon>Neopterygii</taxon>
        <taxon>Teleostei</taxon>
        <taxon>Neoteleostei</taxon>
        <taxon>Acanthomorphata</taxon>
        <taxon>Ovalentaria</taxon>
        <taxon>Atherinomorphae</taxon>
        <taxon>Cyprinodontiformes</taxon>
        <taxon>Goodeidae</taxon>
        <taxon>Goodea</taxon>
    </lineage>
</organism>
<evidence type="ECO:0000313" key="6">
    <source>
        <dbReference type="Proteomes" id="UP001476798"/>
    </source>
</evidence>
<dbReference type="InterPro" id="IPR036028">
    <property type="entry name" value="SH3-like_dom_sf"/>
</dbReference>
<evidence type="ECO:0000256" key="3">
    <source>
        <dbReference type="SAM" id="MobiDB-lite"/>
    </source>
</evidence>
<evidence type="ECO:0000259" key="4">
    <source>
        <dbReference type="PROSITE" id="PS50002"/>
    </source>
</evidence>
<feature type="compositionally biased region" description="Polar residues" evidence="3">
    <location>
        <begin position="93"/>
        <end position="109"/>
    </location>
</feature>
<dbReference type="CDD" id="cd12054">
    <property type="entry name" value="SH3_CD2AP_2"/>
    <property type="match status" value="1"/>
</dbReference>
<name>A0ABV0PWG0_9TELE</name>
<dbReference type="SMART" id="SM00326">
    <property type="entry name" value="SH3"/>
    <property type="match status" value="1"/>
</dbReference>